<dbReference type="AlphaFoldDB" id="A0A0G0QRQ7"/>
<accession>A0A0G0QRQ7</accession>
<sequence>MTNPFEISVEESIKRLRTEFDQTFCPRGAKEPSLSDLTHLERMAPDWPKGNDAFRGIRVRPKGFGSERYGMIATFEAHCAAVKRVHSKFWRCEELLSGKHHYHEADGKIVDRLRLLGGNERHRPALKWFVTDLSSKCKRERITLNTPGHSVPLLLRKR</sequence>
<name>A0A0G0QRQ7_9BACT</name>
<comment type="caution">
    <text evidence="1">The sequence shown here is derived from an EMBL/GenBank/DDBJ whole genome shotgun (WGS) entry which is preliminary data.</text>
</comment>
<dbReference type="EMBL" id="LBWG01000009">
    <property type="protein sequence ID" value="KKR04312.1"/>
    <property type="molecule type" value="Genomic_DNA"/>
</dbReference>
<evidence type="ECO:0000313" key="2">
    <source>
        <dbReference type="Proteomes" id="UP000033935"/>
    </source>
</evidence>
<evidence type="ECO:0000313" key="1">
    <source>
        <dbReference type="EMBL" id="KKR04312.1"/>
    </source>
</evidence>
<reference evidence="1 2" key="1">
    <citation type="journal article" date="2015" name="Nature">
        <title>rRNA introns, odd ribosomes, and small enigmatic genomes across a large radiation of phyla.</title>
        <authorList>
            <person name="Brown C.T."/>
            <person name="Hug L.A."/>
            <person name="Thomas B.C."/>
            <person name="Sharon I."/>
            <person name="Castelle C.J."/>
            <person name="Singh A."/>
            <person name="Wilkins M.J."/>
            <person name="Williams K.H."/>
            <person name="Banfield J.F."/>
        </authorList>
    </citation>
    <scope>NUCLEOTIDE SEQUENCE [LARGE SCALE GENOMIC DNA]</scope>
</reference>
<organism evidence="1 2">
    <name type="scientific">Candidatus Uhrbacteria bacterium GW2011_GWF2_39_13</name>
    <dbReference type="NCBI Taxonomy" id="1618995"/>
    <lineage>
        <taxon>Bacteria</taxon>
        <taxon>Candidatus Uhriibacteriota</taxon>
    </lineage>
</organism>
<proteinExistence type="predicted"/>
<protein>
    <submittedName>
        <fullName evidence="1">Uncharacterized protein</fullName>
    </submittedName>
</protein>
<gene>
    <name evidence="1" type="ORF">UT30_C0009G0022</name>
</gene>
<dbReference type="Proteomes" id="UP000033935">
    <property type="component" value="Unassembled WGS sequence"/>
</dbReference>